<dbReference type="GO" id="GO:1902600">
    <property type="term" value="P:proton transmembrane transport"/>
    <property type="evidence" value="ECO:0007669"/>
    <property type="project" value="InterPro"/>
</dbReference>
<dbReference type="Gene3D" id="1.20.1530.20">
    <property type="match status" value="1"/>
</dbReference>
<dbReference type="RefSeq" id="WP_089758108.1">
    <property type="nucleotide sequence ID" value="NZ_FNGO01000003.1"/>
</dbReference>
<feature type="transmembrane region" description="Helical" evidence="5">
    <location>
        <begin position="86"/>
        <end position="108"/>
    </location>
</feature>
<keyword evidence="4 5" id="KW-0472">Membrane</keyword>
<dbReference type="InterPro" id="IPR006153">
    <property type="entry name" value="Cation/H_exchanger_TM"/>
</dbReference>
<dbReference type="EMBL" id="FNGO01000003">
    <property type="protein sequence ID" value="SDL26052.1"/>
    <property type="molecule type" value="Genomic_DNA"/>
</dbReference>
<feature type="transmembrane region" description="Helical" evidence="5">
    <location>
        <begin position="271"/>
        <end position="301"/>
    </location>
</feature>
<dbReference type="InterPro" id="IPR038770">
    <property type="entry name" value="Na+/solute_symporter_sf"/>
</dbReference>
<dbReference type="AlphaFoldDB" id="A0A1G9ILL6"/>
<comment type="subcellular location">
    <subcellularLocation>
        <location evidence="1">Membrane</location>
        <topology evidence="1">Multi-pass membrane protein</topology>
    </subcellularLocation>
</comment>
<feature type="domain" description="Cation/H+ exchanger transmembrane" evidence="6">
    <location>
        <begin position="10"/>
        <end position="388"/>
    </location>
</feature>
<keyword evidence="8" id="KW-1185">Reference proteome</keyword>
<sequence>MDILLTLGLVILLGVLGGELAKKLDFPSVTGYLFTGILLGPSLLGLVDASVLTSIDPIIDFALGLIGFSLGGELKVRFLQKNWDDFGLIFLGESFLTLILVVIPVYAFSGSFPLAVVLGVLATASAPASVLSTLNEKKATGDFPELLKSMVALDSLFCITLFSFTTILLKGYFYDAGNGSGVLLQLGYELGLALLAGFLIGTVTIIIINRVLEERKRLVLLTGIIFLAVGAANQLGLSYLLVTLTAGIMIVNLTPNFGRFFTSLHVIDTPVLVLFLTLAGASLELQALPQLGFLGVIYITFRTLGKIAGSTLGSYACGFLTGNCSHVEPQIRKYLGFALIPQAGIAVGLALMAEQELPLPEDAAVTTILGAIIFFQLVGPFMLNFALKRTNDFTEKNLQK</sequence>
<dbReference type="OrthoDB" id="9778229at2"/>
<evidence type="ECO:0000256" key="2">
    <source>
        <dbReference type="ARBA" id="ARBA00022692"/>
    </source>
</evidence>
<protein>
    <submittedName>
        <fullName evidence="7">Kef-type K+ transport system, membrane component KefB</fullName>
    </submittedName>
</protein>
<dbReference type="GO" id="GO:0015297">
    <property type="term" value="F:antiporter activity"/>
    <property type="evidence" value="ECO:0007669"/>
    <property type="project" value="InterPro"/>
</dbReference>
<proteinExistence type="predicted"/>
<evidence type="ECO:0000256" key="3">
    <source>
        <dbReference type="ARBA" id="ARBA00022989"/>
    </source>
</evidence>
<gene>
    <name evidence="7" type="ORF">SAMN04488692_1032</name>
</gene>
<feature type="transmembrane region" description="Helical" evidence="5">
    <location>
        <begin position="155"/>
        <end position="174"/>
    </location>
</feature>
<feature type="transmembrane region" description="Helical" evidence="5">
    <location>
        <begin position="114"/>
        <end position="134"/>
    </location>
</feature>
<keyword evidence="2 5" id="KW-0812">Transmembrane</keyword>
<feature type="transmembrane region" description="Helical" evidence="5">
    <location>
        <begin position="186"/>
        <end position="208"/>
    </location>
</feature>
<name>A0A1G9ILL6_9FIRM</name>
<feature type="transmembrane region" description="Helical" evidence="5">
    <location>
        <begin position="334"/>
        <end position="353"/>
    </location>
</feature>
<accession>A0A1G9ILL6</accession>
<feature type="transmembrane region" description="Helical" evidence="5">
    <location>
        <begin position="365"/>
        <end position="387"/>
    </location>
</feature>
<feature type="transmembrane region" description="Helical" evidence="5">
    <location>
        <begin position="33"/>
        <end position="66"/>
    </location>
</feature>
<feature type="transmembrane region" description="Helical" evidence="5">
    <location>
        <begin position="220"/>
        <end position="251"/>
    </location>
</feature>
<dbReference type="Pfam" id="PF00999">
    <property type="entry name" value="Na_H_Exchanger"/>
    <property type="match status" value="1"/>
</dbReference>
<evidence type="ECO:0000313" key="7">
    <source>
        <dbReference type="EMBL" id="SDL26052.1"/>
    </source>
</evidence>
<keyword evidence="3 5" id="KW-1133">Transmembrane helix</keyword>
<dbReference type="PANTHER" id="PTHR43021">
    <property type="entry name" value="NA(+)/H(+) ANTIPORTER-RELATED"/>
    <property type="match status" value="1"/>
</dbReference>
<dbReference type="Proteomes" id="UP000199476">
    <property type="component" value="Unassembled WGS sequence"/>
</dbReference>
<dbReference type="STRING" id="321763.SAMN04488692_1032"/>
<evidence type="ECO:0000256" key="4">
    <source>
        <dbReference type="ARBA" id="ARBA00023136"/>
    </source>
</evidence>
<evidence type="ECO:0000259" key="6">
    <source>
        <dbReference type="Pfam" id="PF00999"/>
    </source>
</evidence>
<dbReference type="GO" id="GO:0016020">
    <property type="term" value="C:membrane"/>
    <property type="evidence" value="ECO:0007669"/>
    <property type="project" value="UniProtKB-SubCell"/>
</dbReference>
<organism evidence="7 8">
    <name type="scientific">Halarsenatibacter silvermanii</name>
    <dbReference type="NCBI Taxonomy" id="321763"/>
    <lineage>
        <taxon>Bacteria</taxon>
        <taxon>Bacillati</taxon>
        <taxon>Bacillota</taxon>
        <taxon>Clostridia</taxon>
        <taxon>Halanaerobiales</taxon>
        <taxon>Halarsenatibacteraceae</taxon>
        <taxon>Halarsenatibacter</taxon>
    </lineage>
</organism>
<dbReference type="PANTHER" id="PTHR43021:SF2">
    <property type="entry name" value="CATION_H+ EXCHANGER DOMAIN-CONTAINING PROTEIN"/>
    <property type="match status" value="1"/>
</dbReference>
<reference evidence="7 8" key="1">
    <citation type="submission" date="2016-10" db="EMBL/GenBank/DDBJ databases">
        <authorList>
            <person name="de Groot N.N."/>
        </authorList>
    </citation>
    <scope>NUCLEOTIDE SEQUENCE [LARGE SCALE GENOMIC DNA]</scope>
    <source>
        <strain evidence="7 8">SLAS-1</strain>
    </source>
</reference>
<evidence type="ECO:0000256" key="1">
    <source>
        <dbReference type="ARBA" id="ARBA00004141"/>
    </source>
</evidence>
<evidence type="ECO:0000313" key="8">
    <source>
        <dbReference type="Proteomes" id="UP000199476"/>
    </source>
</evidence>
<evidence type="ECO:0000256" key="5">
    <source>
        <dbReference type="SAM" id="Phobius"/>
    </source>
</evidence>